<keyword evidence="4" id="KW-1185">Reference proteome</keyword>
<dbReference type="AlphaFoldDB" id="A0A7W6JQR6"/>
<keyword evidence="1" id="KW-0812">Transmembrane</keyword>
<organism evidence="3 4">
    <name type="scientific">Sphingomonas kyeonggiensis</name>
    <dbReference type="NCBI Taxonomy" id="1268553"/>
    <lineage>
        <taxon>Bacteria</taxon>
        <taxon>Pseudomonadati</taxon>
        <taxon>Pseudomonadota</taxon>
        <taxon>Alphaproteobacteria</taxon>
        <taxon>Sphingomonadales</taxon>
        <taxon>Sphingomonadaceae</taxon>
        <taxon>Sphingomonas</taxon>
    </lineage>
</organism>
<keyword evidence="1" id="KW-0472">Membrane</keyword>
<keyword evidence="1" id="KW-1133">Transmembrane helix</keyword>
<dbReference type="Proteomes" id="UP000557392">
    <property type="component" value="Unassembled WGS sequence"/>
</dbReference>
<evidence type="ECO:0000256" key="2">
    <source>
        <dbReference type="SAM" id="SignalP"/>
    </source>
</evidence>
<feature type="signal peptide" evidence="2">
    <location>
        <begin position="1"/>
        <end position="23"/>
    </location>
</feature>
<evidence type="ECO:0000313" key="3">
    <source>
        <dbReference type="EMBL" id="MBB4096797.1"/>
    </source>
</evidence>
<evidence type="ECO:0000313" key="4">
    <source>
        <dbReference type="Proteomes" id="UP000557392"/>
    </source>
</evidence>
<feature type="chain" id="PRO_5031155605" evidence="2">
    <location>
        <begin position="24"/>
        <end position="78"/>
    </location>
</feature>
<evidence type="ECO:0000256" key="1">
    <source>
        <dbReference type="SAM" id="Phobius"/>
    </source>
</evidence>
<feature type="transmembrane region" description="Helical" evidence="1">
    <location>
        <begin position="47"/>
        <end position="68"/>
    </location>
</feature>
<proteinExistence type="predicted"/>
<reference evidence="3 4" key="1">
    <citation type="submission" date="2020-08" db="EMBL/GenBank/DDBJ databases">
        <title>Genomic Encyclopedia of Type Strains, Phase IV (KMG-IV): sequencing the most valuable type-strain genomes for metagenomic binning, comparative biology and taxonomic classification.</title>
        <authorList>
            <person name="Goeker M."/>
        </authorList>
    </citation>
    <scope>NUCLEOTIDE SEQUENCE [LARGE SCALE GENOMIC DNA]</scope>
    <source>
        <strain evidence="3 4">DSM 101806</strain>
    </source>
</reference>
<dbReference type="EMBL" id="JACIEH010000001">
    <property type="protein sequence ID" value="MBB4096797.1"/>
    <property type="molecule type" value="Genomic_DNA"/>
</dbReference>
<dbReference type="RefSeq" id="WP_183993951.1">
    <property type="nucleotide sequence ID" value="NZ_JACIEH010000001.1"/>
</dbReference>
<comment type="caution">
    <text evidence="3">The sequence shown here is derived from an EMBL/GenBank/DDBJ whole genome shotgun (WGS) entry which is preliminary data.</text>
</comment>
<gene>
    <name evidence="3" type="ORF">GGR46_000330</name>
</gene>
<accession>A0A7W6JQR6</accession>
<keyword evidence="2" id="KW-0732">Signal</keyword>
<name>A0A7W6JQR6_9SPHN</name>
<protein>
    <submittedName>
        <fullName evidence="3">Uncharacterized protein</fullName>
    </submittedName>
</protein>
<sequence length="78" mass="7584">MRILGRAATAVALVSLAVAPALAASETSASKLSLRASTASKDKSDIAGAPIIAVIGILGIVAGGVIIATQDDDTPDSP</sequence>